<dbReference type="InterPro" id="IPR027417">
    <property type="entry name" value="P-loop_NTPase"/>
</dbReference>
<dbReference type="InterPro" id="IPR058017">
    <property type="entry name" value="At3g28540-like_C"/>
</dbReference>
<accession>A0A7J0DAC6</accession>
<dbReference type="EMBL" id="BJWL01000101">
    <property type="protein sequence ID" value="GFS29816.1"/>
    <property type="molecule type" value="Genomic_DNA"/>
</dbReference>
<protein>
    <submittedName>
        <fullName evidence="4">P-loop containing nucleoside triphosphate hydrolases superfamily protein</fullName>
    </submittedName>
</protein>
<feature type="domain" description="AAA-type ATPase N-terminal" evidence="2">
    <location>
        <begin position="18"/>
        <end position="87"/>
    </location>
</feature>
<feature type="domain" description="AAA+ ATPase At3g28540-like C-terminal" evidence="3">
    <location>
        <begin position="250"/>
        <end position="315"/>
    </location>
</feature>
<dbReference type="Pfam" id="PF25568">
    <property type="entry name" value="AAA_lid_At3g28540"/>
    <property type="match status" value="1"/>
</dbReference>
<dbReference type="Gene3D" id="6.10.280.40">
    <property type="match status" value="1"/>
</dbReference>
<keyword evidence="1 4" id="KW-0378">Hydrolase</keyword>
<dbReference type="GO" id="GO:0016787">
    <property type="term" value="F:hydrolase activity"/>
    <property type="evidence" value="ECO:0007669"/>
    <property type="project" value="UniProtKB-KW"/>
</dbReference>
<reference evidence="5" key="1">
    <citation type="submission" date="2019-07" db="EMBL/GenBank/DDBJ databases">
        <title>De Novo Assembly of kiwifruit Actinidia rufa.</title>
        <authorList>
            <person name="Sugita-Konishi S."/>
            <person name="Sato K."/>
            <person name="Mori E."/>
            <person name="Abe Y."/>
            <person name="Kisaki G."/>
            <person name="Hamano K."/>
            <person name="Suezawa K."/>
            <person name="Otani M."/>
            <person name="Fukuda T."/>
            <person name="Manabe T."/>
            <person name="Gomi K."/>
            <person name="Tabuchi M."/>
            <person name="Akimitsu K."/>
            <person name="Kataoka I."/>
        </authorList>
    </citation>
    <scope>NUCLEOTIDE SEQUENCE [LARGE SCALE GENOMIC DNA]</scope>
    <source>
        <strain evidence="5">cv. Fuchu</strain>
    </source>
</reference>
<gene>
    <name evidence="4" type="ORF">Acr_00g0008650</name>
</gene>
<evidence type="ECO:0000256" key="1">
    <source>
        <dbReference type="ARBA" id="ARBA00022801"/>
    </source>
</evidence>
<dbReference type="PANTHER" id="PTHR23070">
    <property type="entry name" value="BCS1 AAA-TYPE ATPASE"/>
    <property type="match status" value="1"/>
</dbReference>
<dbReference type="OrthoDB" id="10251412at2759"/>
<comment type="caution">
    <text evidence="4">The sequence shown here is derived from an EMBL/GenBank/DDBJ whole genome shotgun (WGS) entry which is preliminary data.</text>
</comment>
<evidence type="ECO:0000259" key="3">
    <source>
        <dbReference type="Pfam" id="PF25568"/>
    </source>
</evidence>
<organism evidence="4 5">
    <name type="scientific">Actinidia rufa</name>
    <dbReference type="NCBI Taxonomy" id="165716"/>
    <lineage>
        <taxon>Eukaryota</taxon>
        <taxon>Viridiplantae</taxon>
        <taxon>Streptophyta</taxon>
        <taxon>Embryophyta</taxon>
        <taxon>Tracheophyta</taxon>
        <taxon>Spermatophyta</taxon>
        <taxon>Magnoliopsida</taxon>
        <taxon>eudicotyledons</taxon>
        <taxon>Gunneridae</taxon>
        <taxon>Pentapetalae</taxon>
        <taxon>asterids</taxon>
        <taxon>Ericales</taxon>
        <taxon>Actinidiaceae</taxon>
        <taxon>Actinidia</taxon>
    </lineage>
</organism>
<evidence type="ECO:0000313" key="5">
    <source>
        <dbReference type="Proteomes" id="UP000585474"/>
    </source>
</evidence>
<dbReference type="InterPro" id="IPR050747">
    <property type="entry name" value="Mitochondrial_chaperone_BCS1"/>
</dbReference>
<evidence type="ECO:0000313" key="4">
    <source>
        <dbReference type="EMBL" id="GFS29816.1"/>
    </source>
</evidence>
<dbReference type="SUPFAM" id="SSF52540">
    <property type="entry name" value="P-loop containing nucleoside triphosphate hydrolases"/>
    <property type="match status" value="1"/>
</dbReference>
<dbReference type="AlphaFoldDB" id="A0A7J0DAC6"/>
<dbReference type="Proteomes" id="UP000585474">
    <property type="component" value="Unassembled WGS sequence"/>
</dbReference>
<name>A0A7J0DAC6_9ERIC</name>
<dbReference type="InterPro" id="IPR025753">
    <property type="entry name" value="AAA_N_dom"/>
</dbReference>
<dbReference type="Pfam" id="PF14363">
    <property type="entry name" value="AAA_assoc"/>
    <property type="match status" value="1"/>
</dbReference>
<proteinExistence type="predicted"/>
<keyword evidence="5" id="KW-1185">Reference proteome</keyword>
<sequence>MLVGTVLNEVQNLTNQIIPQQLKETIVAKFGGLIGSSSSQMTLVIDEFNGLTKNEMFEASEVYLRTKISPSVVNSRCSKHHEKRNLSPSTKGKQLFTHSKISKSFELSFHKKNMEKVLRSYLPYVLKRSQAITNENKVVKLYALGNCDEGNVNLDHPSTFDTLAMEPTLKKELIDDLDRFMKRRKFFKRVGKAWKRSNSNLRSLLLSTSNRSILVIEDIDCTTDFQNRQGGGYNHGDGQVGWTCTSTSYCTPSGFRILASNYLGIKTHSMFIEIEKLITKAEVTPAEIAKELMKSDDADINLKGLLKYLHMKKIEHGKVNALIRKRIQ</sequence>
<evidence type="ECO:0000259" key="2">
    <source>
        <dbReference type="Pfam" id="PF14363"/>
    </source>
</evidence>